<comment type="caution">
    <text evidence="1">The sequence shown here is derived from an EMBL/GenBank/DDBJ whole genome shotgun (WGS) entry which is preliminary data.</text>
</comment>
<dbReference type="EMBL" id="JANVFT010000008">
    <property type="protein sequence ID" value="KAJ4499865.1"/>
    <property type="molecule type" value="Genomic_DNA"/>
</dbReference>
<dbReference type="Proteomes" id="UP001150217">
    <property type="component" value="Unassembled WGS sequence"/>
</dbReference>
<sequence>MVLENSFQNLFISYYPENHSSLSCYKLTQVRLPLHGGWLNGRGAHRLTTLWVSAKYVIEDESEKG</sequence>
<evidence type="ECO:0000313" key="1">
    <source>
        <dbReference type="EMBL" id="KAJ4499865.1"/>
    </source>
</evidence>
<reference evidence="1" key="1">
    <citation type="submission" date="2022-08" db="EMBL/GenBank/DDBJ databases">
        <title>A Global Phylogenomic Analysis of the Shiitake Genus Lentinula.</title>
        <authorList>
            <consortium name="DOE Joint Genome Institute"/>
            <person name="Sierra-Patev S."/>
            <person name="Min B."/>
            <person name="Naranjo-Ortiz M."/>
            <person name="Looney B."/>
            <person name="Konkel Z."/>
            <person name="Slot J.C."/>
            <person name="Sakamoto Y."/>
            <person name="Steenwyk J.L."/>
            <person name="Rokas A."/>
            <person name="Carro J."/>
            <person name="Camarero S."/>
            <person name="Ferreira P."/>
            <person name="Molpeceres G."/>
            <person name="Ruiz-Duenas F.J."/>
            <person name="Serrano A."/>
            <person name="Henrissat B."/>
            <person name="Drula E."/>
            <person name="Hughes K.W."/>
            <person name="Mata J.L."/>
            <person name="Ishikawa N.K."/>
            <person name="Vargas-Isla R."/>
            <person name="Ushijima S."/>
            <person name="Smith C.A."/>
            <person name="Ahrendt S."/>
            <person name="Andreopoulos W."/>
            <person name="He G."/>
            <person name="Labutti K."/>
            <person name="Lipzen A."/>
            <person name="Ng V."/>
            <person name="Riley R."/>
            <person name="Sandor L."/>
            <person name="Barry K."/>
            <person name="Martinez A.T."/>
            <person name="Xiao Y."/>
            <person name="Gibbons J.G."/>
            <person name="Terashima K."/>
            <person name="Grigoriev I.V."/>
            <person name="Hibbett D.S."/>
        </authorList>
    </citation>
    <scope>NUCLEOTIDE SEQUENCE</scope>
    <source>
        <strain evidence="1">RHP3577 ss4</strain>
    </source>
</reference>
<proteinExistence type="predicted"/>
<name>A0ABQ8VU32_9AGAR</name>
<organism evidence="1 2">
    <name type="scientific">Lentinula lateritia</name>
    <dbReference type="NCBI Taxonomy" id="40482"/>
    <lineage>
        <taxon>Eukaryota</taxon>
        <taxon>Fungi</taxon>
        <taxon>Dikarya</taxon>
        <taxon>Basidiomycota</taxon>
        <taxon>Agaricomycotina</taxon>
        <taxon>Agaricomycetes</taxon>
        <taxon>Agaricomycetidae</taxon>
        <taxon>Agaricales</taxon>
        <taxon>Marasmiineae</taxon>
        <taxon>Omphalotaceae</taxon>
        <taxon>Lentinula</taxon>
    </lineage>
</organism>
<protein>
    <submittedName>
        <fullName evidence="1">Uncharacterized protein</fullName>
    </submittedName>
</protein>
<keyword evidence="2" id="KW-1185">Reference proteome</keyword>
<evidence type="ECO:0000313" key="2">
    <source>
        <dbReference type="Proteomes" id="UP001150217"/>
    </source>
</evidence>
<gene>
    <name evidence="1" type="ORF">C8R41DRAFT_812401</name>
</gene>
<accession>A0ABQ8VU32</accession>